<accession>A0A420IHE0</accession>
<dbReference type="OrthoDB" id="3438340at2759"/>
<feature type="region of interest" description="Disordered" evidence="1">
    <location>
        <begin position="102"/>
        <end position="154"/>
    </location>
</feature>
<evidence type="ECO:0000313" key="3">
    <source>
        <dbReference type="Proteomes" id="UP000285405"/>
    </source>
</evidence>
<reference evidence="2 3" key="1">
    <citation type="journal article" date="2018" name="BMC Genomics">
        <title>Comparative genome analyses reveal sequence features reflecting distinct modes of host-adaptation between dicot and monocot powdery mildew.</title>
        <authorList>
            <person name="Wu Y."/>
            <person name="Ma X."/>
            <person name="Pan Z."/>
            <person name="Kale S.D."/>
            <person name="Song Y."/>
            <person name="King H."/>
            <person name="Zhang Q."/>
            <person name="Presley C."/>
            <person name="Deng X."/>
            <person name="Wei C.I."/>
            <person name="Xiao S."/>
        </authorList>
    </citation>
    <scope>NUCLEOTIDE SEQUENCE [LARGE SCALE GENOMIC DNA]</scope>
    <source>
        <strain evidence="2">UCSC1</strain>
    </source>
</reference>
<proteinExistence type="predicted"/>
<organism evidence="2 3">
    <name type="scientific">Golovinomyces cichoracearum</name>
    <dbReference type="NCBI Taxonomy" id="62708"/>
    <lineage>
        <taxon>Eukaryota</taxon>
        <taxon>Fungi</taxon>
        <taxon>Dikarya</taxon>
        <taxon>Ascomycota</taxon>
        <taxon>Pezizomycotina</taxon>
        <taxon>Leotiomycetes</taxon>
        <taxon>Erysiphales</taxon>
        <taxon>Erysiphaceae</taxon>
        <taxon>Golovinomyces</taxon>
    </lineage>
</organism>
<evidence type="ECO:0000313" key="2">
    <source>
        <dbReference type="EMBL" id="RKF73978.1"/>
    </source>
</evidence>
<dbReference type="AlphaFoldDB" id="A0A420IHE0"/>
<comment type="caution">
    <text evidence="2">The sequence shown here is derived from an EMBL/GenBank/DDBJ whole genome shotgun (WGS) entry which is preliminary data.</text>
</comment>
<protein>
    <submittedName>
        <fullName evidence="2">Uncharacterized protein</fullName>
    </submittedName>
</protein>
<dbReference type="EMBL" id="MCBR01008727">
    <property type="protein sequence ID" value="RKF73978.1"/>
    <property type="molecule type" value="Genomic_DNA"/>
</dbReference>
<feature type="compositionally biased region" description="Basic residues" evidence="1">
    <location>
        <begin position="244"/>
        <end position="260"/>
    </location>
</feature>
<feature type="region of interest" description="Disordered" evidence="1">
    <location>
        <begin position="244"/>
        <end position="268"/>
    </location>
</feature>
<gene>
    <name evidence="2" type="ORF">GcC1_087025</name>
</gene>
<feature type="compositionally biased region" description="Basic and acidic residues" evidence="1">
    <location>
        <begin position="102"/>
        <end position="119"/>
    </location>
</feature>
<evidence type="ECO:0000256" key="1">
    <source>
        <dbReference type="SAM" id="MobiDB-lite"/>
    </source>
</evidence>
<sequence length="268" mass="30664">MIPEDTTRPKKSSREEYDVISNKIGVLLSQRESLVRSWYSVPPARIQEEFDADDAVLLCNQPGHLGIGASIPSNFLVSEAERSKKTLRSKLLESKNLVARKTKDTDDKVTPLKNISRDDSSDEELGRSSLGRSKKQKLSRSAEQSMQDKMFSDEHFRKTSEYLKPNSLNHKSKLISDKRTDVCCIKDKSPAEEVITGQADNFQREKHLDEVNVINRQKITPDRNKAVEIPKSSLEEIYTINHEGKKRMKKREKKRKRKLKAGNLNISN</sequence>
<name>A0A420IHE0_9PEZI</name>
<dbReference type="Proteomes" id="UP000285405">
    <property type="component" value="Unassembled WGS sequence"/>
</dbReference>